<dbReference type="EMBL" id="FN649727">
    <property type="protein sequence ID" value="CBJ26043.1"/>
    <property type="molecule type" value="Genomic_DNA"/>
</dbReference>
<dbReference type="GO" id="GO:0005783">
    <property type="term" value="C:endoplasmic reticulum"/>
    <property type="evidence" value="ECO:0007669"/>
    <property type="project" value="TreeGrafter"/>
</dbReference>
<dbReference type="Pfam" id="PF00085">
    <property type="entry name" value="Thioredoxin"/>
    <property type="match status" value="1"/>
</dbReference>
<feature type="domain" description="Thioredoxin" evidence="5">
    <location>
        <begin position="10"/>
        <end position="183"/>
    </location>
</feature>
<proteinExistence type="inferred from homology"/>
<dbReference type="InterPro" id="IPR013766">
    <property type="entry name" value="Thioredoxin_domain"/>
</dbReference>
<dbReference type="SUPFAM" id="SSF52833">
    <property type="entry name" value="Thioredoxin-like"/>
    <property type="match status" value="1"/>
</dbReference>
<feature type="coiled-coil region" evidence="3">
    <location>
        <begin position="211"/>
        <end position="238"/>
    </location>
</feature>
<evidence type="ECO:0000313" key="6">
    <source>
        <dbReference type="EMBL" id="CBJ26043.1"/>
    </source>
</evidence>
<organism evidence="6 7">
    <name type="scientific">Ectocarpus siliculosus</name>
    <name type="common">Brown alga</name>
    <name type="synonym">Conferva siliculosa</name>
    <dbReference type="NCBI Taxonomy" id="2880"/>
    <lineage>
        <taxon>Eukaryota</taxon>
        <taxon>Sar</taxon>
        <taxon>Stramenopiles</taxon>
        <taxon>Ochrophyta</taxon>
        <taxon>PX clade</taxon>
        <taxon>Phaeophyceae</taxon>
        <taxon>Ectocarpales</taxon>
        <taxon>Ectocarpaceae</taxon>
        <taxon>Ectocarpus</taxon>
    </lineage>
</organism>
<dbReference type="EMBL" id="FN648291">
    <property type="protein sequence ID" value="CBJ26043.1"/>
    <property type="molecule type" value="Genomic_DNA"/>
</dbReference>
<accession>D7FNN2</accession>
<evidence type="ECO:0000256" key="3">
    <source>
        <dbReference type="SAM" id="Coils"/>
    </source>
</evidence>
<dbReference type="Gene3D" id="3.40.30.10">
    <property type="entry name" value="Glutaredoxin"/>
    <property type="match status" value="1"/>
</dbReference>
<dbReference type="PROSITE" id="PS51352">
    <property type="entry name" value="THIOREDOXIN_2"/>
    <property type="match status" value="1"/>
</dbReference>
<dbReference type="GO" id="GO:0003756">
    <property type="term" value="F:protein disulfide isomerase activity"/>
    <property type="evidence" value="ECO:0007669"/>
    <property type="project" value="TreeGrafter"/>
</dbReference>
<dbReference type="InterPro" id="IPR036249">
    <property type="entry name" value="Thioredoxin-like_sf"/>
</dbReference>
<keyword evidence="2 4" id="KW-0732">Signal</keyword>
<evidence type="ECO:0000259" key="5">
    <source>
        <dbReference type="PROSITE" id="PS51352"/>
    </source>
</evidence>
<dbReference type="Proteomes" id="UP000002630">
    <property type="component" value="Linkage Group LG02"/>
</dbReference>
<dbReference type="PANTHER" id="PTHR45672:SF3">
    <property type="entry name" value="THIOREDOXIN DOMAIN-CONTAINING PROTEIN 5"/>
    <property type="match status" value="1"/>
</dbReference>
<gene>
    <name evidence="6" type="ORF">Esi_0018_0136</name>
</gene>
<dbReference type="InterPro" id="IPR051063">
    <property type="entry name" value="PDI"/>
</dbReference>
<evidence type="ECO:0000313" key="7">
    <source>
        <dbReference type="Proteomes" id="UP000002630"/>
    </source>
</evidence>
<evidence type="ECO:0000256" key="2">
    <source>
        <dbReference type="ARBA" id="ARBA00022729"/>
    </source>
</evidence>
<evidence type="ECO:0000256" key="4">
    <source>
        <dbReference type="SAM" id="SignalP"/>
    </source>
</evidence>
<dbReference type="AlphaFoldDB" id="D7FNN2"/>
<name>D7FNN2_ECTSI</name>
<dbReference type="InParanoid" id="D7FNN2"/>
<sequence length="257" mass="28809">MANPSIRRYRRRLSPAPSAAVTALLLVSGSLLGSCPTSASTSLAEPLAPLDTATLTSNMRHWTTDYAVMFYAPWCQHCKELFMPLWEDVSMQMAEEDPRGKRKLVLAKFNCEQDTTAAAFCQEINLQFYPTFMFFGAGKFHDHDPLSGMVLGPRPTEHDSSAKFPAGAVVYHEVLAGWTKTMHFISGYNRVMERLNVFGGRGGRKDRAASEERLLAEIEALERKNHQLQQAMTGGETQESSLPYGHGDPYNELWKMR</sequence>
<keyword evidence="3" id="KW-0175">Coiled coil</keyword>
<feature type="chain" id="PRO_5003095755" description="Thioredoxin domain-containing protein" evidence="4">
    <location>
        <begin position="40"/>
        <end position="257"/>
    </location>
</feature>
<dbReference type="GO" id="GO:0006457">
    <property type="term" value="P:protein folding"/>
    <property type="evidence" value="ECO:0007669"/>
    <property type="project" value="TreeGrafter"/>
</dbReference>
<dbReference type="CDD" id="cd02961">
    <property type="entry name" value="PDI_a_family"/>
    <property type="match status" value="1"/>
</dbReference>
<keyword evidence="7" id="KW-1185">Reference proteome</keyword>
<protein>
    <recommendedName>
        <fullName evidence="5">Thioredoxin domain-containing protein</fullName>
    </recommendedName>
</protein>
<reference evidence="6 7" key="1">
    <citation type="journal article" date="2010" name="Nature">
        <title>The Ectocarpus genome and the independent evolution of multicellularity in brown algae.</title>
        <authorList>
            <person name="Cock J.M."/>
            <person name="Sterck L."/>
            <person name="Rouze P."/>
            <person name="Scornet D."/>
            <person name="Allen A.E."/>
            <person name="Amoutzias G."/>
            <person name="Anthouard V."/>
            <person name="Artiguenave F."/>
            <person name="Aury J.M."/>
            <person name="Badger J.H."/>
            <person name="Beszteri B."/>
            <person name="Billiau K."/>
            <person name="Bonnet E."/>
            <person name="Bothwell J.H."/>
            <person name="Bowler C."/>
            <person name="Boyen C."/>
            <person name="Brownlee C."/>
            <person name="Carrano C.J."/>
            <person name="Charrier B."/>
            <person name="Cho G.Y."/>
            <person name="Coelho S.M."/>
            <person name="Collen J."/>
            <person name="Corre E."/>
            <person name="Da Silva C."/>
            <person name="Delage L."/>
            <person name="Delaroque N."/>
            <person name="Dittami S.M."/>
            <person name="Doulbeau S."/>
            <person name="Elias M."/>
            <person name="Farnham G."/>
            <person name="Gachon C.M."/>
            <person name="Gschloessl B."/>
            <person name="Heesch S."/>
            <person name="Jabbari K."/>
            <person name="Jubin C."/>
            <person name="Kawai H."/>
            <person name="Kimura K."/>
            <person name="Kloareg B."/>
            <person name="Kupper F.C."/>
            <person name="Lang D."/>
            <person name="Le Bail A."/>
            <person name="Leblanc C."/>
            <person name="Lerouge P."/>
            <person name="Lohr M."/>
            <person name="Lopez P.J."/>
            <person name="Martens C."/>
            <person name="Maumus F."/>
            <person name="Michel G."/>
            <person name="Miranda-Saavedra D."/>
            <person name="Morales J."/>
            <person name="Moreau H."/>
            <person name="Motomura T."/>
            <person name="Nagasato C."/>
            <person name="Napoli C.A."/>
            <person name="Nelson D.R."/>
            <person name="Nyvall-Collen P."/>
            <person name="Peters A.F."/>
            <person name="Pommier C."/>
            <person name="Potin P."/>
            <person name="Poulain J."/>
            <person name="Quesneville H."/>
            <person name="Read B."/>
            <person name="Rensing S.A."/>
            <person name="Ritter A."/>
            <person name="Rousvoal S."/>
            <person name="Samanta M."/>
            <person name="Samson G."/>
            <person name="Schroeder D.C."/>
            <person name="Segurens B."/>
            <person name="Strittmatter M."/>
            <person name="Tonon T."/>
            <person name="Tregear J.W."/>
            <person name="Valentin K."/>
            <person name="von Dassow P."/>
            <person name="Yamagishi T."/>
            <person name="Van de Peer Y."/>
            <person name="Wincker P."/>
        </authorList>
    </citation>
    <scope>NUCLEOTIDE SEQUENCE [LARGE SCALE GENOMIC DNA]</scope>
    <source>
        <strain evidence="7">Ec32 / CCAP1310/4</strain>
    </source>
</reference>
<comment type="similarity">
    <text evidence="1">Belongs to the protein disulfide isomerase family.</text>
</comment>
<feature type="signal peptide" evidence="4">
    <location>
        <begin position="1"/>
        <end position="39"/>
    </location>
</feature>
<dbReference type="OrthoDB" id="197666at2759"/>
<dbReference type="PANTHER" id="PTHR45672">
    <property type="entry name" value="PROTEIN DISULFIDE-ISOMERASE C17H9.14C-RELATED"/>
    <property type="match status" value="1"/>
</dbReference>
<dbReference type="PROSITE" id="PS51257">
    <property type="entry name" value="PROKAR_LIPOPROTEIN"/>
    <property type="match status" value="1"/>
</dbReference>
<dbReference type="STRING" id="2880.D7FNN2"/>
<evidence type="ECO:0000256" key="1">
    <source>
        <dbReference type="ARBA" id="ARBA00006347"/>
    </source>
</evidence>